<feature type="chain" id="PRO_5043601253" description="PLAT domain-containing protein" evidence="1">
    <location>
        <begin position="22"/>
        <end position="167"/>
    </location>
</feature>
<proteinExistence type="predicted"/>
<protein>
    <recommendedName>
        <fullName evidence="4">PLAT domain-containing protein</fullName>
    </recommendedName>
</protein>
<dbReference type="AlphaFoldDB" id="A0AAX3U0S5"/>
<dbReference type="EMBL" id="CP118709">
    <property type="protein sequence ID" value="WGK80791.1"/>
    <property type="molecule type" value="Genomic_DNA"/>
</dbReference>
<evidence type="ECO:0000313" key="3">
    <source>
        <dbReference type="Proteomes" id="UP001239257"/>
    </source>
</evidence>
<dbReference type="Proteomes" id="UP001239257">
    <property type="component" value="Chromosome 1"/>
</dbReference>
<organism evidence="2 3">
    <name type="scientific">Vibrio aestuarianus</name>
    <dbReference type="NCBI Taxonomy" id="28171"/>
    <lineage>
        <taxon>Bacteria</taxon>
        <taxon>Pseudomonadati</taxon>
        <taxon>Pseudomonadota</taxon>
        <taxon>Gammaproteobacteria</taxon>
        <taxon>Vibrionales</taxon>
        <taxon>Vibrionaceae</taxon>
        <taxon>Vibrio</taxon>
    </lineage>
</organism>
<dbReference type="RefSeq" id="WP_274680285.1">
    <property type="nucleotide sequence ID" value="NZ_CP118709.1"/>
</dbReference>
<evidence type="ECO:0000313" key="2">
    <source>
        <dbReference type="EMBL" id="WGK80791.1"/>
    </source>
</evidence>
<evidence type="ECO:0000256" key="1">
    <source>
        <dbReference type="SAM" id="SignalP"/>
    </source>
</evidence>
<gene>
    <name evidence="2" type="ORF">PYE51_09050</name>
</gene>
<keyword evidence="1" id="KW-0732">Signal</keyword>
<feature type="signal peptide" evidence="1">
    <location>
        <begin position="1"/>
        <end position="21"/>
    </location>
</feature>
<accession>A0AAX3U0S5</accession>
<evidence type="ECO:0008006" key="4">
    <source>
        <dbReference type="Google" id="ProtNLM"/>
    </source>
</evidence>
<sequence>MIFFKILFIFVCMCVSSFSFSDDKIYSSDVVMGSLRAYLIEFKIEFKDEGGSGGNARQDPYGKIIMRMNDADPDFDMVVFDRSRSNSLTNVNSITLRATVMTSKGGHDPYFTLVGSWLRDDDPVGSDKLCDLKDTVMVHQSQVGEVIQGISDSSTCKAFKLFKFTAL</sequence>
<name>A0AAX3U0S5_9VIBR</name>
<reference evidence="2" key="1">
    <citation type="submission" date="2022-02" db="EMBL/GenBank/DDBJ databases">
        <title>Emergence and expansion in Europe of a Vibrio aestuarianus clonal complex pathogenic for oysters.</title>
        <authorList>
            <person name="Mesnil A."/>
            <person name="Travers M.-A."/>
        </authorList>
    </citation>
    <scope>NUCLEOTIDE SEQUENCE</scope>
    <source>
        <strain evidence="2">U29</strain>
    </source>
</reference>